<keyword evidence="1" id="KW-0812">Transmembrane</keyword>
<reference evidence="3 4" key="1">
    <citation type="submission" date="2024-08" db="EMBL/GenBank/DDBJ databases">
        <authorList>
            <person name="Will J Nash"/>
            <person name="Angela Man"/>
            <person name="Seanna McTaggart"/>
            <person name="Kendall Baker"/>
            <person name="Tom Barker"/>
            <person name="Leah Catchpole"/>
            <person name="Alex Durrant"/>
            <person name="Karim Gharbi"/>
            <person name="Naomi Irish"/>
            <person name="Gemy Kaithakottil"/>
            <person name="Debby Ku"/>
            <person name="Aaliyah Providence"/>
            <person name="Felix Shaw"/>
            <person name="David Swarbreck"/>
            <person name="Chris Watkins"/>
            <person name="Ann M. McCartney"/>
            <person name="Giulio Formenti"/>
            <person name="Alice Mouton"/>
            <person name="Noel Vella"/>
            <person name="Bjorn M von Reumont"/>
            <person name="Adriana Vella"/>
            <person name="Wilfried Haerty"/>
        </authorList>
    </citation>
    <scope>NUCLEOTIDE SEQUENCE [LARGE SCALE GENOMIC DNA]</scope>
</reference>
<keyword evidence="2" id="KW-0732">Signal</keyword>
<accession>A0ABP1P5K9</accession>
<protein>
    <submittedName>
        <fullName evidence="3">Uncharacterized protein</fullName>
    </submittedName>
</protein>
<feature type="signal peptide" evidence="2">
    <location>
        <begin position="1"/>
        <end position="22"/>
    </location>
</feature>
<evidence type="ECO:0000256" key="2">
    <source>
        <dbReference type="SAM" id="SignalP"/>
    </source>
</evidence>
<gene>
    <name evidence="3" type="ORF">XYLVIOL_LOCUS8517</name>
</gene>
<evidence type="ECO:0000256" key="1">
    <source>
        <dbReference type="SAM" id="Phobius"/>
    </source>
</evidence>
<sequence length="264" mass="28945">MFSRLTIAVLPLLSAFAVLIVGQDAKTAALPFSGNGSAAESLVGAESAPRPDMTRSSEPLALPSTIPANHFLPAPQRMFVHHRSDVVPSYVYDHPHFGYPVAHSIDYPVGTSSKQLVLVSFIGLLLLFAIIQNTIATVKRREMLTDVLSARKKRELYAVHGFDSVTAEQEDVLDEDARIRCVQRTVCLENRRLLKALGATGKILAKYLTRGVEKSLRSSPGWDRLVRDAGDAGIRGEDCEVLYRDCDERGPSQGRRASWTSQGS</sequence>
<comment type="caution">
    <text evidence="3">The sequence shown here is derived from an EMBL/GenBank/DDBJ whole genome shotgun (WGS) entry which is preliminary data.</text>
</comment>
<evidence type="ECO:0000313" key="4">
    <source>
        <dbReference type="Proteomes" id="UP001642520"/>
    </source>
</evidence>
<proteinExistence type="predicted"/>
<keyword evidence="1" id="KW-0472">Membrane</keyword>
<name>A0ABP1P5K9_XYLVO</name>
<evidence type="ECO:0000313" key="3">
    <source>
        <dbReference type="EMBL" id="CAL7947783.1"/>
    </source>
</evidence>
<feature type="transmembrane region" description="Helical" evidence="1">
    <location>
        <begin position="116"/>
        <end position="135"/>
    </location>
</feature>
<keyword evidence="4" id="KW-1185">Reference proteome</keyword>
<dbReference type="Proteomes" id="UP001642520">
    <property type="component" value="Unassembled WGS sequence"/>
</dbReference>
<feature type="chain" id="PRO_5046688122" evidence="2">
    <location>
        <begin position="23"/>
        <end position="264"/>
    </location>
</feature>
<dbReference type="EMBL" id="CAXAJV020001296">
    <property type="protein sequence ID" value="CAL7947783.1"/>
    <property type="molecule type" value="Genomic_DNA"/>
</dbReference>
<keyword evidence="1" id="KW-1133">Transmembrane helix</keyword>
<organism evidence="3 4">
    <name type="scientific">Xylocopa violacea</name>
    <name type="common">Violet carpenter bee</name>
    <name type="synonym">Apis violacea</name>
    <dbReference type="NCBI Taxonomy" id="135666"/>
    <lineage>
        <taxon>Eukaryota</taxon>
        <taxon>Metazoa</taxon>
        <taxon>Ecdysozoa</taxon>
        <taxon>Arthropoda</taxon>
        <taxon>Hexapoda</taxon>
        <taxon>Insecta</taxon>
        <taxon>Pterygota</taxon>
        <taxon>Neoptera</taxon>
        <taxon>Endopterygota</taxon>
        <taxon>Hymenoptera</taxon>
        <taxon>Apocrita</taxon>
        <taxon>Aculeata</taxon>
        <taxon>Apoidea</taxon>
        <taxon>Anthophila</taxon>
        <taxon>Apidae</taxon>
        <taxon>Xylocopa</taxon>
        <taxon>Xylocopa</taxon>
    </lineage>
</organism>